<dbReference type="PANTHER" id="PTHR35695">
    <property type="entry name" value="GLYCEROL-3-PHOSPHATE ACYLTRANSFERASE, CHLOROPLASTIC"/>
    <property type="match status" value="1"/>
</dbReference>
<feature type="non-terminal residue" evidence="1">
    <location>
        <position position="1"/>
    </location>
</feature>
<dbReference type="InterPro" id="IPR016222">
    <property type="entry name" value="G3P_O-acylTrfase_chlp"/>
</dbReference>
<dbReference type="EMBL" id="JACGWJ010000026">
    <property type="protein sequence ID" value="KAL0313238.1"/>
    <property type="molecule type" value="Genomic_DNA"/>
</dbReference>
<sequence length="98" mass="10455">WAGFGLGLKRGGSNVLKYMVLEIGEFGLGQAGRVSPDLNAACSYAGIRTMPLFKAKNAFSELLYSSVCEQYNVLKSAIHGKQGLAASTPTVSLSQPWE</sequence>
<evidence type="ECO:0000313" key="1">
    <source>
        <dbReference type="EMBL" id="KAL0313238.1"/>
    </source>
</evidence>
<dbReference type="GO" id="GO:0009570">
    <property type="term" value="C:chloroplast stroma"/>
    <property type="evidence" value="ECO:0007669"/>
    <property type="project" value="TreeGrafter"/>
</dbReference>
<organism evidence="1">
    <name type="scientific">Sesamum radiatum</name>
    <name type="common">Black benniseed</name>
    <dbReference type="NCBI Taxonomy" id="300843"/>
    <lineage>
        <taxon>Eukaryota</taxon>
        <taxon>Viridiplantae</taxon>
        <taxon>Streptophyta</taxon>
        <taxon>Embryophyta</taxon>
        <taxon>Tracheophyta</taxon>
        <taxon>Spermatophyta</taxon>
        <taxon>Magnoliopsida</taxon>
        <taxon>eudicotyledons</taxon>
        <taxon>Gunneridae</taxon>
        <taxon>Pentapetalae</taxon>
        <taxon>asterids</taxon>
        <taxon>lamiids</taxon>
        <taxon>Lamiales</taxon>
        <taxon>Pedaliaceae</taxon>
        <taxon>Sesamum</taxon>
    </lineage>
</organism>
<dbReference type="Gene3D" id="3.40.1130.10">
    <property type="entry name" value="Glycerol-3-phosphate (1)-acyltransferase"/>
    <property type="match status" value="1"/>
</dbReference>
<proteinExistence type="predicted"/>
<accession>A0AAW2L5H2</accession>
<protein>
    <submittedName>
        <fullName evidence="1">Glycerol-3-phosphate acyltransferase, chloroplastic</fullName>
    </submittedName>
</protein>
<reference evidence="1" key="1">
    <citation type="submission" date="2020-06" db="EMBL/GenBank/DDBJ databases">
        <authorList>
            <person name="Li T."/>
            <person name="Hu X."/>
            <person name="Zhang T."/>
            <person name="Song X."/>
            <person name="Zhang H."/>
            <person name="Dai N."/>
            <person name="Sheng W."/>
            <person name="Hou X."/>
            <person name="Wei L."/>
        </authorList>
    </citation>
    <scope>NUCLEOTIDE SEQUENCE</scope>
    <source>
        <strain evidence="1">G02</strain>
        <tissue evidence="1">Leaf</tissue>
    </source>
</reference>
<dbReference type="AlphaFoldDB" id="A0AAW2L5H2"/>
<dbReference type="PANTHER" id="PTHR35695:SF1">
    <property type="entry name" value="GLYCEROL-3-PHOSPHATE ACYLTRANSFERASE, CHLOROPLASTIC"/>
    <property type="match status" value="1"/>
</dbReference>
<reference evidence="1" key="2">
    <citation type="journal article" date="2024" name="Plant">
        <title>Genomic evolution and insights into agronomic trait innovations of Sesamum species.</title>
        <authorList>
            <person name="Miao H."/>
            <person name="Wang L."/>
            <person name="Qu L."/>
            <person name="Liu H."/>
            <person name="Sun Y."/>
            <person name="Le M."/>
            <person name="Wang Q."/>
            <person name="Wei S."/>
            <person name="Zheng Y."/>
            <person name="Lin W."/>
            <person name="Duan Y."/>
            <person name="Cao H."/>
            <person name="Xiong S."/>
            <person name="Wang X."/>
            <person name="Wei L."/>
            <person name="Li C."/>
            <person name="Ma Q."/>
            <person name="Ju M."/>
            <person name="Zhao R."/>
            <person name="Li G."/>
            <person name="Mu C."/>
            <person name="Tian Q."/>
            <person name="Mei H."/>
            <person name="Zhang T."/>
            <person name="Gao T."/>
            <person name="Zhang H."/>
        </authorList>
    </citation>
    <scope>NUCLEOTIDE SEQUENCE</scope>
    <source>
        <strain evidence="1">G02</strain>
    </source>
</reference>
<name>A0AAW2L5H2_SESRA</name>
<comment type="caution">
    <text evidence="1">The sequence shown here is derived from an EMBL/GenBank/DDBJ whole genome shotgun (WGS) entry which is preliminary data.</text>
</comment>
<dbReference type="GO" id="GO:0006655">
    <property type="term" value="P:phosphatidylglycerol biosynthetic process"/>
    <property type="evidence" value="ECO:0007669"/>
    <property type="project" value="TreeGrafter"/>
</dbReference>
<gene>
    <name evidence="1" type="ORF">Sradi_5723100</name>
</gene>
<dbReference type="GO" id="GO:0004366">
    <property type="term" value="F:glycerol-3-phosphate O-acyltransferase activity"/>
    <property type="evidence" value="ECO:0007669"/>
    <property type="project" value="InterPro"/>
</dbReference>
<keyword evidence="1" id="KW-0808">Transferase</keyword>
<keyword evidence="1" id="KW-0012">Acyltransferase</keyword>